<keyword evidence="3 5" id="KW-0808">Transferase</keyword>
<accession>A0A914CJ04</accession>
<dbReference type="InterPro" id="IPR022677">
    <property type="entry name" value="NMT_C"/>
</dbReference>
<dbReference type="Pfam" id="PF01233">
    <property type="entry name" value="NMT"/>
    <property type="match status" value="1"/>
</dbReference>
<keyword evidence="4 5" id="KW-0012">Acyltransferase</keyword>
<dbReference type="Gene3D" id="3.40.630.170">
    <property type="match status" value="1"/>
</dbReference>
<dbReference type="WBParaSite" id="ACRNAN_scaffold1090.g13882.t1">
    <property type="protein sequence ID" value="ACRNAN_scaffold1090.g13882.t1"/>
    <property type="gene ID" value="ACRNAN_scaffold1090.g13882"/>
</dbReference>
<dbReference type="EC" id="2.3.1.97" evidence="2 5"/>
<dbReference type="GO" id="GO:0004379">
    <property type="term" value="F:glycylpeptide N-tetradecanoyltransferase activity"/>
    <property type="evidence" value="ECO:0007669"/>
    <property type="project" value="UniProtKB-EC"/>
</dbReference>
<dbReference type="Pfam" id="PF02799">
    <property type="entry name" value="NMT_C"/>
    <property type="match status" value="1"/>
</dbReference>
<evidence type="ECO:0000313" key="9">
    <source>
        <dbReference type="Proteomes" id="UP000887540"/>
    </source>
</evidence>
<comment type="catalytic activity">
    <reaction evidence="5">
        <text>N-terminal glycyl-[protein] + tetradecanoyl-CoA = N-tetradecanoylglycyl-[protein] + CoA + H(+)</text>
        <dbReference type="Rhea" id="RHEA:15521"/>
        <dbReference type="Rhea" id="RHEA-COMP:12666"/>
        <dbReference type="Rhea" id="RHEA-COMP:12667"/>
        <dbReference type="ChEBI" id="CHEBI:15378"/>
        <dbReference type="ChEBI" id="CHEBI:57287"/>
        <dbReference type="ChEBI" id="CHEBI:57385"/>
        <dbReference type="ChEBI" id="CHEBI:64723"/>
        <dbReference type="ChEBI" id="CHEBI:133050"/>
        <dbReference type="EC" id="2.3.1.97"/>
    </reaction>
</comment>
<proteinExistence type="inferred from homology"/>
<comment type="similarity">
    <text evidence="1 6">Belongs to the NMT family.</text>
</comment>
<feature type="domain" description="Glycylpeptide N-tetradecanoyltransferase N-terminal" evidence="7">
    <location>
        <begin position="1"/>
        <end position="53"/>
    </location>
</feature>
<evidence type="ECO:0000256" key="2">
    <source>
        <dbReference type="ARBA" id="ARBA00012923"/>
    </source>
</evidence>
<dbReference type="PANTHER" id="PTHR11377:SF5">
    <property type="entry name" value="GLYCYLPEPTIDE N-TETRADECANOYLTRANSFERASE"/>
    <property type="match status" value="1"/>
</dbReference>
<organism evidence="9 10">
    <name type="scientific">Acrobeloides nanus</name>
    <dbReference type="NCBI Taxonomy" id="290746"/>
    <lineage>
        <taxon>Eukaryota</taxon>
        <taxon>Metazoa</taxon>
        <taxon>Ecdysozoa</taxon>
        <taxon>Nematoda</taxon>
        <taxon>Chromadorea</taxon>
        <taxon>Rhabditida</taxon>
        <taxon>Tylenchina</taxon>
        <taxon>Cephalobomorpha</taxon>
        <taxon>Cephaloboidea</taxon>
        <taxon>Cephalobidae</taxon>
        <taxon>Acrobeloides</taxon>
    </lineage>
</organism>
<comment type="function">
    <text evidence="5">Adds a myristoyl group to the N-terminal glycine residue of certain cellular proteins.</text>
</comment>
<evidence type="ECO:0000313" key="10">
    <source>
        <dbReference type="WBParaSite" id="ACRNAN_scaffold1090.g13882.t1"/>
    </source>
</evidence>
<dbReference type="SUPFAM" id="SSF55729">
    <property type="entry name" value="Acyl-CoA N-acyltransferases (Nat)"/>
    <property type="match status" value="2"/>
</dbReference>
<protein>
    <recommendedName>
        <fullName evidence="2 5">Glycylpeptide N-tetradecanoyltransferase</fullName>
        <ecNumber evidence="2 5">2.3.1.97</ecNumber>
    </recommendedName>
</protein>
<evidence type="ECO:0000256" key="3">
    <source>
        <dbReference type="ARBA" id="ARBA00022679"/>
    </source>
</evidence>
<sequence length="254" mass="29826">MVEYNFLCVHVDHRNKRITPILYREIARRANQEGIFQAAFTAAIVIPKPMGICRYYHRSLNPKKLIETGFSHLPKNKTMETVIKTYKLPEETKTSGLTELTPRHLDGAYQLLTDYLNKFDFVPKFEREEFDHFFLPRKNVAYSYVVEKDGKVTDMISFFNLSTTVLRHPIHKQIRTAYSFYNVATTTSLVNLMEDALILAQRENFDVFNALTSMENQSFFDELKFRIGDGELHYYLYNWKCPDIESKNVGLVFF</sequence>
<dbReference type="AlphaFoldDB" id="A0A914CJ04"/>
<evidence type="ECO:0000259" key="7">
    <source>
        <dbReference type="Pfam" id="PF01233"/>
    </source>
</evidence>
<evidence type="ECO:0000256" key="1">
    <source>
        <dbReference type="ARBA" id="ARBA00009469"/>
    </source>
</evidence>
<dbReference type="PANTHER" id="PTHR11377">
    <property type="entry name" value="N-MYRISTOYL TRANSFERASE"/>
    <property type="match status" value="1"/>
</dbReference>
<dbReference type="InterPro" id="IPR022676">
    <property type="entry name" value="NMT_N"/>
</dbReference>
<feature type="domain" description="Glycylpeptide N-tetradecanoyltransferase C-terminal" evidence="8">
    <location>
        <begin position="67"/>
        <end position="246"/>
    </location>
</feature>
<dbReference type="InterPro" id="IPR016181">
    <property type="entry name" value="Acyl_CoA_acyltransferase"/>
</dbReference>
<reference evidence="10" key="1">
    <citation type="submission" date="2022-11" db="UniProtKB">
        <authorList>
            <consortium name="WormBaseParasite"/>
        </authorList>
    </citation>
    <scope>IDENTIFICATION</scope>
</reference>
<evidence type="ECO:0000256" key="6">
    <source>
        <dbReference type="RuleBase" id="RU004178"/>
    </source>
</evidence>
<dbReference type="GO" id="GO:0005737">
    <property type="term" value="C:cytoplasm"/>
    <property type="evidence" value="ECO:0007669"/>
    <property type="project" value="TreeGrafter"/>
</dbReference>
<dbReference type="Proteomes" id="UP000887540">
    <property type="component" value="Unplaced"/>
</dbReference>
<dbReference type="InterPro" id="IPR000903">
    <property type="entry name" value="NMT"/>
</dbReference>
<name>A0A914CJ04_9BILA</name>
<evidence type="ECO:0000259" key="8">
    <source>
        <dbReference type="Pfam" id="PF02799"/>
    </source>
</evidence>
<keyword evidence="9" id="KW-1185">Reference proteome</keyword>
<evidence type="ECO:0000256" key="4">
    <source>
        <dbReference type="ARBA" id="ARBA00023315"/>
    </source>
</evidence>
<evidence type="ECO:0000256" key="5">
    <source>
        <dbReference type="RuleBase" id="RU000586"/>
    </source>
</evidence>